<sequence length="252" mass="28191">MRLTHFIFLLFITTFFGCKDKPLGVSRIEGKQIPVADSIIGDPSIEAYVKPFREGIKADLDSTLAYAPNTLSKSDGEFNTAIGNLMADAVYEQASPVFERRTGHKIDAVLLNYGGIRGLLPKGNVSKRTAYEIMPFENSIMVVTMKGSAIKDLMHYLLKAKAAHPISGLKLSMDADFKLVNATINNNPIDANKTYYVATSDYLFHGGDNMDFFKDNEGSTLLNYKIRNALIDYFIKKDTINPKRDDRFIQIK</sequence>
<dbReference type="PANTHER" id="PTHR11575:SF24">
    <property type="entry name" value="5'-NUCLEOTIDASE"/>
    <property type="match status" value="1"/>
</dbReference>
<dbReference type="EMBL" id="JBAWKB010000006">
    <property type="protein sequence ID" value="MFH6772996.1"/>
    <property type="molecule type" value="Genomic_DNA"/>
</dbReference>
<evidence type="ECO:0000313" key="2">
    <source>
        <dbReference type="EMBL" id="MFH6772996.1"/>
    </source>
</evidence>
<dbReference type="Gene3D" id="3.90.780.10">
    <property type="entry name" value="5'-Nucleotidase, C-terminal domain"/>
    <property type="match status" value="1"/>
</dbReference>
<dbReference type="InterPro" id="IPR036907">
    <property type="entry name" value="5'-Nucleotdase_C_sf"/>
</dbReference>
<evidence type="ECO:0000313" key="3">
    <source>
        <dbReference type="Proteomes" id="UP001610100"/>
    </source>
</evidence>
<keyword evidence="2" id="KW-0378">Hydrolase</keyword>
<dbReference type="PRINTS" id="PR01607">
    <property type="entry name" value="APYRASEFAMLY"/>
</dbReference>
<feature type="domain" description="5'-Nucleotidase C-terminal" evidence="1">
    <location>
        <begin position="79"/>
        <end position="214"/>
    </location>
</feature>
<dbReference type="EC" id="3.1.3.5" evidence="2"/>
<dbReference type="GO" id="GO:0008253">
    <property type="term" value="F:5'-nucleotidase activity"/>
    <property type="evidence" value="ECO:0007669"/>
    <property type="project" value="UniProtKB-EC"/>
</dbReference>
<dbReference type="PROSITE" id="PS51257">
    <property type="entry name" value="PROKAR_LIPOPROTEIN"/>
    <property type="match status" value="1"/>
</dbReference>
<evidence type="ECO:0000259" key="1">
    <source>
        <dbReference type="Pfam" id="PF02872"/>
    </source>
</evidence>
<dbReference type="InterPro" id="IPR008334">
    <property type="entry name" value="5'-Nucleotdase_C"/>
</dbReference>
<dbReference type="PANTHER" id="PTHR11575">
    <property type="entry name" value="5'-NUCLEOTIDASE-RELATED"/>
    <property type="match status" value="1"/>
</dbReference>
<dbReference type="InterPro" id="IPR006179">
    <property type="entry name" value="5_nucleotidase/apyrase"/>
</dbReference>
<keyword evidence="3" id="KW-1185">Reference proteome</keyword>
<organism evidence="2 3">
    <name type="scientific">Gaetbulibacter aestuarii</name>
    <dbReference type="NCBI Taxonomy" id="1502358"/>
    <lineage>
        <taxon>Bacteria</taxon>
        <taxon>Pseudomonadati</taxon>
        <taxon>Bacteroidota</taxon>
        <taxon>Flavobacteriia</taxon>
        <taxon>Flavobacteriales</taxon>
        <taxon>Flavobacteriaceae</taxon>
        <taxon>Gaetbulibacter</taxon>
    </lineage>
</organism>
<protein>
    <submittedName>
        <fullName evidence="2">5'-nucleotidase</fullName>
        <ecNumber evidence="2">3.1.3.5</ecNumber>
    </submittedName>
</protein>
<name>A0ABW7N1P4_9FLAO</name>
<dbReference type="Proteomes" id="UP001610100">
    <property type="component" value="Unassembled WGS sequence"/>
</dbReference>
<reference evidence="2 3" key="1">
    <citation type="submission" date="2024-02" db="EMBL/GenBank/DDBJ databases">
        <title>A Gaetbulibacter species isolated from tidal flats and genomic insights of their niches.</title>
        <authorList>
            <person name="Ye Y."/>
        </authorList>
    </citation>
    <scope>NUCLEOTIDE SEQUENCE [LARGE SCALE GENOMIC DNA]</scope>
    <source>
        <strain evidence="2 3">KYW382</strain>
    </source>
</reference>
<proteinExistence type="predicted"/>
<accession>A0ABW7N1P4</accession>
<comment type="caution">
    <text evidence="2">The sequence shown here is derived from an EMBL/GenBank/DDBJ whole genome shotgun (WGS) entry which is preliminary data.</text>
</comment>
<dbReference type="RefSeq" id="WP_344742268.1">
    <property type="nucleotide sequence ID" value="NZ_BAABAY010000007.1"/>
</dbReference>
<gene>
    <name evidence="2" type="ORF">V8G58_13715</name>
</gene>
<dbReference type="Pfam" id="PF02872">
    <property type="entry name" value="5_nucleotid_C"/>
    <property type="match status" value="1"/>
</dbReference>
<dbReference type="SUPFAM" id="SSF55816">
    <property type="entry name" value="5'-nucleotidase (syn. UDP-sugar hydrolase), C-terminal domain"/>
    <property type="match status" value="1"/>
</dbReference>